<sequence length="320" mass="35210">MGLYSVSACASLTFRNFSLSFRNPTHHRFGFLSTAFASPLRTSSSSVYVQRACSLSRQRSATAIIGRRVSCSLLKVEEDINDEACELVSGIELSVGEGVDSINAHLFKAVKNNNGSGILLLSDIFGFEDSSTREFAYRVACNGYNVLLPDLFRGDPWPKEKPRTLFDEWIVKQEPQRVAKDIATSTKWMIDEFLAAGISKKLGLVGFCFGGGKVIDVLARDQDGYFGIGVSFYGTRIDPNVASNIKVPVLFISGDNDPLCPVNVLENIEKSIGRGSRLVTFKGRGHGFAHRPQSADEDEDAEKAFMIMRNWLNEGLAVTE</sequence>
<keyword evidence="8" id="KW-1185">Reference proteome</keyword>
<evidence type="ECO:0000256" key="5">
    <source>
        <dbReference type="ARBA" id="ARBA00022801"/>
    </source>
</evidence>
<dbReference type="GO" id="GO:0005829">
    <property type="term" value="C:cytosol"/>
    <property type="evidence" value="ECO:0007669"/>
    <property type="project" value="UniProtKB-SubCell"/>
</dbReference>
<evidence type="ECO:0000256" key="1">
    <source>
        <dbReference type="ARBA" id="ARBA00004514"/>
    </source>
</evidence>
<comment type="caution">
    <text evidence="7">The sequence shown here is derived from an EMBL/GenBank/DDBJ whole genome shotgun (WGS) entry which is preliminary data.</text>
</comment>
<reference evidence="7 8" key="1">
    <citation type="journal article" date="2023" name="G3 (Bethesda)">
        <title>A chromosome-length genome assembly and annotation of blackberry (Rubus argutus, cv. 'Hillquist').</title>
        <authorList>
            <person name="Bruna T."/>
            <person name="Aryal R."/>
            <person name="Dudchenko O."/>
            <person name="Sargent D.J."/>
            <person name="Mead D."/>
            <person name="Buti M."/>
            <person name="Cavallini A."/>
            <person name="Hytonen T."/>
            <person name="Andres J."/>
            <person name="Pham M."/>
            <person name="Weisz D."/>
            <person name="Mascagni F."/>
            <person name="Usai G."/>
            <person name="Natali L."/>
            <person name="Bassil N."/>
            <person name="Fernandez G.E."/>
            <person name="Lomsadze A."/>
            <person name="Armour M."/>
            <person name="Olukolu B."/>
            <person name="Poorten T."/>
            <person name="Britton C."/>
            <person name="Davik J."/>
            <person name="Ashrafi H."/>
            <person name="Aiden E.L."/>
            <person name="Borodovsky M."/>
            <person name="Worthington M."/>
        </authorList>
    </citation>
    <scope>NUCLEOTIDE SEQUENCE [LARGE SCALE GENOMIC DNA]</scope>
    <source>
        <strain evidence="7">PI 553951</strain>
    </source>
</reference>
<dbReference type="Proteomes" id="UP001457282">
    <property type="component" value="Unassembled WGS sequence"/>
</dbReference>
<comment type="similarity">
    <text evidence="2">Belongs to the dienelactone hydrolase family.</text>
</comment>
<dbReference type="AlphaFoldDB" id="A0AAW1X0D0"/>
<dbReference type="Pfam" id="PF01738">
    <property type="entry name" value="DLH"/>
    <property type="match status" value="1"/>
</dbReference>
<evidence type="ECO:0000256" key="2">
    <source>
        <dbReference type="ARBA" id="ARBA00008456"/>
    </source>
</evidence>
<dbReference type="Gene3D" id="3.40.50.1820">
    <property type="entry name" value="alpha/beta hydrolase"/>
    <property type="match status" value="1"/>
</dbReference>
<keyword evidence="4" id="KW-0963">Cytoplasm</keyword>
<dbReference type="InterPro" id="IPR042946">
    <property type="entry name" value="CMBL"/>
</dbReference>
<dbReference type="GO" id="GO:0009507">
    <property type="term" value="C:chloroplast"/>
    <property type="evidence" value="ECO:0007669"/>
    <property type="project" value="TreeGrafter"/>
</dbReference>
<keyword evidence="5" id="KW-0378">Hydrolase</keyword>
<dbReference type="InterPro" id="IPR029058">
    <property type="entry name" value="AB_hydrolase_fold"/>
</dbReference>
<accession>A0AAW1X0D0</accession>
<feature type="domain" description="Dienelactone hydrolase" evidence="6">
    <location>
        <begin position="109"/>
        <end position="314"/>
    </location>
</feature>
<protein>
    <recommendedName>
        <fullName evidence="3">Carboxymethylenebutenolidase homolog</fullName>
    </recommendedName>
</protein>
<dbReference type="PANTHER" id="PTHR46812">
    <property type="entry name" value="CARBOXYMETHYLENEBUTENOLIDASE HOMOLOG"/>
    <property type="match status" value="1"/>
</dbReference>
<proteinExistence type="inferred from homology"/>
<evidence type="ECO:0000256" key="3">
    <source>
        <dbReference type="ARBA" id="ARBA00014180"/>
    </source>
</evidence>
<organism evidence="7 8">
    <name type="scientific">Rubus argutus</name>
    <name type="common">Southern blackberry</name>
    <dbReference type="NCBI Taxonomy" id="59490"/>
    <lineage>
        <taxon>Eukaryota</taxon>
        <taxon>Viridiplantae</taxon>
        <taxon>Streptophyta</taxon>
        <taxon>Embryophyta</taxon>
        <taxon>Tracheophyta</taxon>
        <taxon>Spermatophyta</taxon>
        <taxon>Magnoliopsida</taxon>
        <taxon>eudicotyledons</taxon>
        <taxon>Gunneridae</taxon>
        <taxon>Pentapetalae</taxon>
        <taxon>rosids</taxon>
        <taxon>fabids</taxon>
        <taxon>Rosales</taxon>
        <taxon>Rosaceae</taxon>
        <taxon>Rosoideae</taxon>
        <taxon>Rosoideae incertae sedis</taxon>
        <taxon>Rubus</taxon>
    </lineage>
</organism>
<name>A0AAW1X0D0_RUBAR</name>
<evidence type="ECO:0000313" key="8">
    <source>
        <dbReference type="Proteomes" id="UP001457282"/>
    </source>
</evidence>
<dbReference type="GO" id="GO:0016787">
    <property type="term" value="F:hydrolase activity"/>
    <property type="evidence" value="ECO:0007669"/>
    <property type="project" value="UniProtKB-KW"/>
</dbReference>
<dbReference type="EMBL" id="JBEDUW010000005">
    <property type="protein sequence ID" value="KAK9929691.1"/>
    <property type="molecule type" value="Genomic_DNA"/>
</dbReference>
<evidence type="ECO:0000256" key="4">
    <source>
        <dbReference type="ARBA" id="ARBA00022490"/>
    </source>
</evidence>
<dbReference type="PANTHER" id="PTHR46812:SF1">
    <property type="entry name" value="CARBOXYMETHYLENEBUTENOLIDASE HOMOLOG"/>
    <property type="match status" value="1"/>
</dbReference>
<dbReference type="SUPFAM" id="SSF53474">
    <property type="entry name" value="alpha/beta-Hydrolases"/>
    <property type="match status" value="1"/>
</dbReference>
<evidence type="ECO:0000259" key="6">
    <source>
        <dbReference type="Pfam" id="PF01738"/>
    </source>
</evidence>
<evidence type="ECO:0000313" key="7">
    <source>
        <dbReference type="EMBL" id="KAK9929691.1"/>
    </source>
</evidence>
<comment type="subcellular location">
    <subcellularLocation>
        <location evidence="1">Cytoplasm</location>
        <location evidence="1">Cytosol</location>
    </subcellularLocation>
</comment>
<gene>
    <name evidence="7" type="ORF">M0R45_026779</name>
</gene>
<dbReference type="InterPro" id="IPR002925">
    <property type="entry name" value="Dienelactn_hydro"/>
</dbReference>